<keyword evidence="1" id="KW-0472">Membrane</keyword>
<dbReference type="AlphaFoldDB" id="A0A5B6URU8"/>
<accession>A0A5B6URU8</accession>
<keyword evidence="1" id="KW-1133">Transmembrane helix</keyword>
<comment type="caution">
    <text evidence="2">The sequence shown here is derived from an EMBL/GenBank/DDBJ whole genome shotgun (WGS) entry which is preliminary data.</text>
</comment>
<proteinExistence type="predicted"/>
<reference evidence="3" key="1">
    <citation type="journal article" date="2019" name="Plant Biotechnol. J.">
        <title>Genome sequencing of the Australian wild diploid species Gossypium australe highlights disease resistance and delayed gland morphogenesis.</title>
        <authorList>
            <person name="Cai Y."/>
            <person name="Cai X."/>
            <person name="Wang Q."/>
            <person name="Wang P."/>
            <person name="Zhang Y."/>
            <person name="Cai C."/>
            <person name="Xu Y."/>
            <person name="Wang K."/>
            <person name="Zhou Z."/>
            <person name="Wang C."/>
            <person name="Geng S."/>
            <person name="Li B."/>
            <person name="Dong Q."/>
            <person name="Hou Y."/>
            <person name="Wang H."/>
            <person name="Ai P."/>
            <person name="Liu Z."/>
            <person name="Yi F."/>
            <person name="Sun M."/>
            <person name="An G."/>
            <person name="Cheng J."/>
            <person name="Zhang Y."/>
            <person name="Shi Q."/>
            <person name="Xie Y."/>
            <person name="Shi X."/>
            <person name="Chang Y."/>
            <person name="Huang F."/>
            <person name="Chen Y."/>
            <person name="Hong S."/>
            <person name="Mi L."/>
            <person name="Sun Q."/>
            <person name="Zhang L."/>
            <person name="Zhou B."/>
            <person name="Peng R."/>
            <person name="Zhang X."/>
            <person name="Liu F."/>
        </authorList>
    </citation>
    <scope>NUCLEOTIDE SEQUENCE [LARGE SCALE GENOMIC DNA]</scope>
    <source>
        <strain evidence="3">cv. PA1801</strain>
    </source>
</reference>
<evidence type="ECO:0000256" key="1">
    <source>
        <dbReference type="SAM" id="Phobius"/>
    </source>
</evidence>
<organism evidence="2 3">
    <name type="scientific">Gossypium australe</name>
    <dbReference type="NCBI Taxonomy" id="47621"/>
    <lineage>
        <taxon>Eukaryota</taxon>
        <taxon>Viridiplantae</taxon>
        <taxon>Streptophyta</taxon>
        <taxon>Embryophyta</taxon>
        <taxon>Tracheophyta</taxon>
        <taxon>Spermatophyta</taxon>
        <taxon>Magnoliopsida</taxon>
        <taxon>eudicotyledons</taxon>
        <taxon>Gunneridae</taxon>
        <taxon>Pentapetalae</taxon>
        <taxon>rosids</taxon>
        <taxon>malvids</taxon>
        <taxon>Malvales</taxon>
        <taxon>Malvaceae</taxon>
        <taxon>Malvoideae</taxon>
        <taxon>Gossypium</taxon>
    </lineage>
</organism>
<evidence type="ECO:0000313" key="3">
    <source>
        <dbReference type="Proteomes" id="UP000325315"/>
    </source>
</evidence>
<gene>
    <name evidence="2" type="ORF">EPI10_027428</name>
</gene>
<keyword evidence="1" id="KW-0812">Transmembrane</keyword>
<protein>
    <submittedName>
        <fullName evidence="2">Putative endoplasmic reticulum membrane protein YGL010W-like protein</fullName>
    </submittedName>
</protein>
<dbReference type="EMBL" id="SMMG02000009">
    <property type="protein sequence ID" value="KAA3460801.1"/>
    <property type="molecule type" value="Genomic_DNA"/>
</dbReference>
<dbReference type="Proteomes" id="UP000325315">
    <property type="component" value="Unassembled WGS sequence"/>
</dbReference>
<feature type="transmembrane region" description="Helical" evidence="1">
    <location>
        <begin position="35"/>
        <end position="64"/>
    </location>
</feature>
<sequence length="104" mass="11963">MAATCACSCCFIECIGTYISDASCFNPFVAYKLHWFFQLIAVVFEFAFCKFTLSCFTLIGLDWIETNFRSFLRFNFSAGLDSSLAMGSLRNEHQLYWITLFKPL</sequence>
<evidence type="ECO:0000313" key="2">
    <source>
        <dbReference type="EMBL" id="KAA3460801.1"/>
    </source>
</evidence>
<dbReference type="OrthoDB" id="2124888at2759"/>
<keyword evidence="3" id="KW-1185">Reference proteome</keyword>
<name>A0A5B6URU8_9ROSI</name>